<dbReference type="Gene3D" id="3.30.710.10">
    <property type="entry name" value="Potassium Channel Kv1.1, Chain A"/>
    <property type="match status" value="1"/>
</dbReference>
<evidence type="ECO:0000256" key="1">
    <source>
        <dbReference type="SAM" id="MobiDB-lite"/>
    </source>
</evidence>
<organism evidence="3 4">
    <name type="scientific">Fasciola hepatica</name>
    <name type="common">Liver fluke</name>
    <dbReference type="NCBI Taxonomy" id="6192"/>
    <lineage>
        <taxon>Eukaryota</taxon>
        <taxon>Metazoa</taxon>
        <taxon>Spiralia</taxon>
        <taxon>Lophotrochozoa</taxon>
        <taxon>Platyhelminthes</taxon>
        <taxon>Trematoda</taxon>
        <taxon>Digenea</taxon>
        <taxon>Plagiorchiida</taxon>
        <taxon>Echinostomata</taxon>
        <taxon>Echinostomatoidea</taxon>
        <taxon>Fasciolidae</taxon>
        <taxon>Fasciola</taxon>
    </lineage>
</organism>
<evidence type="ECO:0000313" key="3">
    <source>
        <dbReference type="EMBL" id="THD26069.1"/>
    </source>
</evidence>
<feature type="domain" description="BTB" evidence="2">
    <location>
        <begin position="3"/>
        <end position="64"/>
    </location>
</feature>
<dbReference type="PROSITE" id="PS50097">
    <property type="entry name" value="BTB"/>
    <property type="match status" value="1"/>
</dbReference>
<feature type="region of interest" description="Disordered" evidence="1">
    <location>
        <begin position="687"/>
        <end position="708"/>
    </location>
</feature>
<proteinExistence type="predicted"/>
<keyword evidence="4" id="KW-1185">Reference proteome</keyword>
<evidence type="ECO:0000259" key="2">
    <source>
        <dbReference type="PROSITE" id="PS50097"/>
    </source>
</evidence>
<comment type="caution">
    <text evidence="3">The sequence shown here is derived from an EMBL/GenBank/DDBJ whole genome shotgun (WGS) entry which is preliminary data.</text>
</comment>
<dbReference type="AlphaFoldDB" id="A0A4E0RBT4"/>
<dbReference type="Proteomes" id="UP000230066">
    <property type="component" value="Unassembled WGS sequence"/>
</dbReference>
<dbReference type="EMBL" id="JXXN02000876">
    <property type="protein sequence ID" value="THD26069.1"/>
    <property type="molecule type" value="Genomic_DNA"/>
</dbReference>
<dbReference type="SUPFAM" id="SSF54695">
    <property type="entry name" value="POZ domain"/>
    <property type="match status" value="1"/>
</dbReference>
<accession>A0A4E0RBT4</accession>
<protein>
    <recommendedName>
        <fullName evidence="2">BTB domain-containing protein</fullName>
    </recommendedName>
</protein>
<name>A0A4E0RBT4_FASHE</name>
<sequence>MNKDSVLLVAEGYSFKVPRKLLSDHSLYFSAALASGMSESATGRFVFPNLSARQLSLVVQCAHSKFTLWPFEDPSGNCHPYHSFDPAPAYALPSLSSKSESEFLCTAQNELDALLAVIEAGDYLQITTLLRTCLSRLSSLLANLFLPMSVADHIRHDCRVFPLCLEGWVRVNQIENKSFSKLFQQYASQNPKLVLKPCVMKPELQSAVLELVISTLGSNLLCVSDESVVLDLVLSWLTVLRKLSLDQPDTVDAMFDCLRPGLLSFEDRSQLYTCWSINYPSARWQNELDYEAFICVARQIPYQGPFAGLRCILDQSKPRRFFEARASSPVLVTVAPGFGKNTVEIRLFNLLTGDLRSFDIPPCHLIKLTSESVADGDFDGRIYLCHPSIDVNPQKSLIVVLYHNPYTCTVNGFIWCLATCQAEWLPPLVLPAMENRSVGLTMSGCFRSRRIGVATLPNGLHVYCAAPANSKIWLHLYRFDATLWQWHLRASESLFANPSTGIALFTPVDPLGLIAHDGWLYANVEFADRSDPREARIRRHNLHQTSHVRSHFFRFRFSSTAGLEVETLPSPPFLIRIYRVLALYDTKDGTLPTRSYLFAFGTCSRDQTATQFCFNTETQQWIEWTTTDTSASTTNEASPSDSQFRSLRPKLHVNLCPEILGFRGLVSVTYLDVGSSKAPDEVAFFSNNEDASPSEADEPVNPLPVSRGLSSPANPTLVLIGRPDHHMCESKSGACGIWFHRACVGPISERAEKFDPRKPAFPLPNSLAQTLYQFPSPAAVPVANWENVVGSTNILNFRNPSPNISATKNSTHEPPVTCSFPGVNYSWSDWAGASDSD</sequence>
<dbReference type="InterPro" id="IPR000210">
    <property type="entry name" value="BTB/POZ_dom"/>
</dbReference>
<gene>
    <name evidence="3" type="ORF">D915_003221</name>
</gene>
<dbReference type="InterPro" id="IPR011333">
    <property type="entry name" value="SKP1/BTB/POZ_sf"/>
</dbReference>
<reference evidence="3" key="1">
    <citation type="submission" date="2019-03" db="EMBL/GenBank/DDBJ databases">
        <title>Improved annotation for the trematode Fasciola hepatica.</title>
        <authorList>
            <person name="Choi Y.-J."/>
            <person name="Martin J."/>
            <person name="Mitreva M."/>
        </authorList>
    </citation>
    <scope>NUCLEOTIDE SEQUENCE [LARGE SCALE GENOMIC DNA]</scope>
</reference>
<evidence type="ECO:0000313" key="4">
    <source>
        <dbReference type="Proteomes" id="UP000230066"/>
    </source>
</evidence>